<dbReference type="Proteomes" id="UP000235672">
    <property type="component" value="Unassembled WGS sequence"/>
</dbReference>
<sequence>SLLYILFNIKVNIVFAISKLTRYILNLNNIHFITLKRVYKYLKDIKDYGIIYYKNNNHFIS</sequence>
<dbReference type="AlphaFoldDB" id="A0A2J6PE00"/>
<protein>
    <submittedName>
        <fullName evidence="1">Uncharacterized protein</fullName>
    </submittedName>
</protein>
<dbReference type="EMBL" id="KZ613559">
    <property type="protein sequence ID" value="PMD12219.1"/>
    <property type="molecule type" value="Genomic_DNA"/>
</dbReference>
<dbReference type="OrthoDB" id="3344688at2759"/>
<organism evidence="1 2">
    <name type="scientific">Hyaloscypha hepaticicola</name>
    <dbReference type="NCBI Taxonomy" id="2082293"/>
    <lineage>
        <taxon>Eukaryota</taxon>
        <taxon>Fungi</taxon>
        <taxon>Dikarya</taxon>
        <taxon>Ascomycota</taxon>
        <taxon>Pezizomycotina</taxon>
        <taxon>Leotiomycetes</taxon>
        <taxon>Helotiales</taxon>
        <taxon>Hyaloscyphaceae</taxon>
        <taxon>Hyaloscypha</taxon>
    </lineage>
</organism>
<feature type="non-terminal residue" evidence="1">
    <location>
        <position position="61"/>
    </location>
</feature>
<feature type="non-terminal residue" evidence="1">
    <location>
        <position position="1"/>
    </location>
</feature>
<name>A0A2J6PE00_9HELO</name>
<evidence type="ECO:0000313" key="2">
    <source>
        <dbReference type="Proteomes" id="UP000235672"/>
    </source>
</evidence>
<gene>
    <name evidence="1" type="ORF">NA56DRAFT_545233</name>
</gene>
<accession>A0A2J6PE00</accession>
<evidence type="ECO:0000313" key="1">
    <source>
        <dbReference type="EMBL" id="PMD12219.1"/>
    </source>
</evidence>
<proteinExistence type="predicted"/>
<keyword evidence="2" id="KW-1185">Reference proteome</keyword>
<reference evidence="1 2" key="1">
    <citation type="submission" date="2016-05" db="EMBL/GenBank/DDBJ databases">
        <title>A degradative enzymes factory behind the ericoid mycorrhizal symbiosis.</title>
        <authorList>
            <consortium name="DOE Joint Genome Institute"/>
            <person name="Martino E."/>
            <person name="Morin E."/>
            <person name="Grelet G."/>
            <person name="Kuo A."/>
            <person name="Kohler A."/>
            <person name="Daghino S."/>
            <person name="Barry K."/>
            <person name="Choi C."/>
            <person name="Cichocki N."/>
            <person name="Clum A."/>
            <person name="Copeland A."/>
            <person name="Hainaut M."/>
            <person name="Haridas S."/>
            <person name="Labutti K."/>
            <person name="Lindquist E."/>
            <person name="Lipzen A."/>
            <person name="Khouja H.-R."/>
            <person name="Murat C."/>
            <person name="Ohm R."/>
            <person name="Olson A."/>
            <person name="Spatafora J."/>
            <person name="Veneault-Fourrey C."/>
            <person name="Henrissat B."/>
            <person name="Grigoriev I."/>
            <person name="Martin F."/>
            <person name="Perotto S."/>
        </authorList>
    </citation>
    <scope>NUCLEOTIDE SEQUENCE [LARGE SCALE GENOMIC DNA]</scope>
    <source>
        <strain evidence="1 2">UAMH 7357</strain>
    </source>
</reference>